<evidence type="ECO:0000313" key="3">
    <source>
        <dbReference type="EMBL" id="KAK9085533.1"/>
    </source>
</evidence>
<reference evidence="1 5" key="1">
    <citation type="submission" date="2024-01" db="EMBL/GenBank/DDBJ databases">
        <title>Genome assemblies of Stephania.</title>
        <authorList>
            <person name="Yang L."/>
        </authorList>
    </citation>
    <scope>NUCLEOTIDE SEQUENCE [LARGE SCALE GENOMIC DNA]</scope>
    <source>
        <strain evidence="1">QJT</strain>
        <tissue evidence="1">Leaf</tissue>
    </source>
</reference>
<dbReference type="EMBL" id="JBBNAE010000011">
    <property type="protein sequence ID" value="KAK9085526.1"/>
    <property type="molecule type" value="Genomic_DNA"/>
</dbReference>
<dbReference type="EMBL" id="JBBNAE010000011">
    <property type="protein sequence ID" value="KAK9085575.1"/>
    <property type="molecule type" value="Genomic_DNA"/>
</dbReference>
<accession>A0AAP0E2N9</accession>
<evidence type="ECO:0000313" key="2">
    <source>
        <dbReference type="EMBL" id="KAK9085530.1"/>
    </source>
</evidence>
<keyword evidence="5" id="KW-1185">Reference proteome</keyword>
<protein>
    <submittedName>
        <fullName evidence="1">Uncharacterized protein</fullName>
    </submittedName>
</protein>
<dbReference type="AlphaFoldDB" id="A0AAP0E2N9"/>
<evidence type="ECO:0000313" key="1">
    <source>
        <dbReference type="EMBL" id="KAK9085526.1"/>
    </source>
</evidence>
<comment type="caution">
    <text evidence="1">The sequence shown here is derived from an EMBL/GenBank/DDBJ whole genome shotgun (WGS) entry which is preliminary data.</text>
</comment>
<organism evidence="1 5">
    <name type="scientific">Stephania japonica</name>
    <dbReference type="NCBI Taxonomy" id="461633"/>
    <lineage>
        <taxon>Eukaryota</taxon>
        <taxon>Viridiplantae</taxon>
        <taxon>Streptophyta</taxon>
        <taxon>Embryophyta</taxon>
        <taxon>Tracheophyta</taxon>
        <taxon>Spermatophyta</taxon>
        <taxon>Magnoliopsida</taxon>
        <taxon>Ranunculales</taxon>
        <taxon>Menispermaceae</taxon>
        <taxon>Menispermoideae</taxon>
        <taxon>Cissampelideae</taxon>
        <taxon>Stephania</taxon>
    </lineage>
</organism>
<sequence length="53" mass="5583">MVGGVHGSPLSTSLIINLPQSAAIHGMQLIVSHPMVVAGNIIPRPRIYNIPLT</sequence>
<dbReference type="EMBL" id="JBBNAE010000011">
    <property type="protein sequence ID" value="KAK9085530.1"/>
    <property type="molecule type" value="Genomic_DNA"/>
</dbReference>
<evidence type="ECO:0000313" key="5">
    <source>
        <dbReference type="Proteomes" id="UP001417504"/>
    </source>
</evidence>
<name>A0AAP0E2N9_9MAGN</name>
<evidence type="ECO:0000313" key="4">
    <source>
        <dbReference type="EMBL" id="KAK9085575.1"/>
    </source>
</evidence>
<gene>
    <name evidence="1" type="ORF">Sjap_025937</name>
    <name evidence="2" type="ORF">Sjap_025941</name>
    <name evidence="3" type="ORF">Sjap_025944</name>
    <name evidence="4" type="ORF">Sjap_025986</name>
</gene>
<dbReference type="EMBL" id="JBBNAE010000011">
    <property type="protein sequence ID" value="KAK9085533.1"/>
    <property type="molecule type" value="Genomic_DNA"/>
</dbReference>
<dbReference type="Proteomes" id="UP001417504">
    <property type="component" value="Unassembled WGS sequence"/>
</dbReference>
<proteinExistence type="predicted"/>